<reference evidence="2 3" key="1">
    <citation type="journal article" date="2016" name="Nat. Commun.">
        <title>Thousands of microbial genomes shed light on interconnected biogeochemical processes in an aquifer system.</title>
        <authorList>
            <person name="Anantharaman K."/>
            <person name="Brown C.T."/>
            <person name="Hug L.A."/>
            <person name="Sharon I."/>
            <person name="Castelle C.J."/>
            <person name="Probst A.J."/>
            <person name="Thomas B.C."/>
            <person name="Singh A."/>
            <person name="Wilkins M.J."/>
            <person name="Karaoz U."/>
            <person name="Brodie E.L."/>
            <person name="Williams K.H."/>
            <person name="Hubbard S.S."/>
            <person name="Banfield J.F."/>
        </authorList>
    </citation>
    <scope>NUCLEOTIDE SEQUENCE [LARGE SCALE GENOMIC DNA]</scope>
</reference>
<organism evidence="2 3">
    <name type="scientific">Candidatus Terrybacteria bacterium RIFCSPHIGHO2_02_41_19</name>
    <dbReference type="NCBI Taxonomy" id="1802364"/>
    <lineage>
        <taxon>Bacteria</taxon>
        <taxon>Candidatus Terryibacteriota</taxon>
    </lineage>
</organism>
<dbReference type="GO" id="GO:0016787">
    <property type="term" value="F:hydrolase activity"/>
    <property type="evidence" value="ECO:0007669"/>
    <property type="project" value="UniProtKB-KW"/>
</dbReference>
<comment type="caution">
    <text evidence="2">The sequence shown here is derived from an EMBL/GenBank/DDBJ whole genome shotgun (WGS) entry which is preliminary data.</text>
</comment>
<feature type="domain" description="Metallo-beta-lactamase" evidence="1">
    <location>
        <begin position="40"/>
        <end position="262"/>
    </location>
</feature>
<dbReference type="GO" id="GO:0046872">
    <property type="term" value="F:metal ion binding"/>
    <property type="evidence" value="ECO:0007669"/>
    <property type="project" value="UniProtKB-KW"/>
</dbReference>
<dbReference type="InterPro" id="IPR001279">
    <property type="entry name" value="Metallo-B-lactamas"/>
</dbReference>
<dbReference type="InterPro" id="IPR036866">
    <property type="entry name" value="RibonucZ/Hydroxyglut_hydro"/>
</dbReference>
<proteinExistence type="predicted"/>
<dbReference type="Gene3D" id="3.60.15.10">
    <property type="entry name" value="Ribonuclease Z/Hydroxyacylglutathione hydrolase-like"/>
    <property type="match status" value="1"/>
</dbReference>
<accession>A0A1G2PPG4</accession>
<dbReference type="SMART" id="SM00849">
    <property type="entry name" value="Lactamase_B"/>
    <property type="match status" value="1"/>
</dbReference>
<evidence type="ECO:0000313" key="3">
    <source>
        <dbReference type="Proteomes" id="UP000178646"/>
    </source>
</evidence>
<sequence length="288" mass="33163">MDALNLKVVKLEGPLSLKNDGKLELFFIGTGSAFATTLFQTNFLIIKGGCHILVDFGMTGPTALLSTAGLKASDIEIILPTHSHADHVGGIECLGLMNRYIGMKFMNKPKIKMIISEEYQRVLWDSTLRGGMEWNEQEVETGRKLSFGDYFHLIRPKWKKSQPREVFEIDFNGIHLEMFRVKHTPESANDWQESFIGHGLFIDDKVFVSSDTRFDLDLIDMYKKRSQVMFHDVQFFKGGVHASLEELKTLPREVKEKMFLMHYPDGWEKQNIDGFAGWTKQGYRYMFC</sequence>
<dbReference type="Pfam" id="PF23023">
    <property type="entry name" value="Anti-Pycsar_Apyc1"/>
    <property type="match status" value="1"/>
</dbReference>
<protein>
    <recommendedName>
        <fullName evidence="1">Metallo-beta-lactamase domain-containing protein</fullName>
    </recommendedName>
</protein>
<dbReference type="Proteomes" id="UP000178646">
    <property type="component" value="Unassembled WGS sequence"/>
</dbReference>
<dbReference type="SUPFAM" id="SSF56281">
    <property type="entry name" value="Metallo-hydrolase/oxidoreductase"/>
    <property type="match status" value="1"/>
</dbReference>
<evidence type="ECO:0000313" key="2">
    <source>
        <dbReference type="EMBL" id="OHA49502.1"/>
    </source>
</evidence>
<name>A0A1G2PPG4_9BACT</name>
<gene>
    <name evidence="2" type="ORF">A2W59_01135</name>
</gene>
<dbReference type="AlphaFoldDB" id="A0A1G2PPG4"/>
<dbReference type="EMBL" id="MHSU01000032">
    <property type="protein sequence ID" value="OHA49502.1"/>
    <property type="molecule type" value="Genomic_DNA"/>
</dbReference>
<evidence type="ECO:0000259" key="1">
    <source>
        <dbReference type="SMART" id="SM00849"/>
    </source>
</evidence>